<proteinExistence type="predicted"/>
<feature type="compositionally biased region" description="Polar residues" evidence="1">
    <location>
        <begin position="1"/>
        <end position="11"/>
    </location>
</feature>
<accession>A0A066XV70</accession>
<name>A0A066XV70_COLSU</name>
<comment type="caution">
    <text evidence="2">The sequence shown here is derived from an EMBL/GenBank/DDBJ whole genome shotgun (WGS) entry which is preliminary data.</text>
</comment>
<feature type="region of interest" description="Disordered" evidence="1">
    <location>
        <begin position="1"/>
        <end position="20"/>
    </location>
</feature>
<dbReference type="Proteomes" id="UP000027238">
    <property type="component" value="Unassembled WGS sequence"/>
</dbReference>
<dbReference type="HOGENOM" id="CLU_1120115_0_0_1"/>
<reference evidence="3" key="1">
    <citation type="journal article" date="2014" name="Genome Announc.">
        <title>Draft genome sequence of Colletotrichum sublineola, a destructive pathogen of cultivated sorghum.</title>
        <authorList>
            <person name="Baroncelli R."/>
            <person name="Sanz-Martin J.M."/>
            <person name="Rech G.E."/>
            <person name="Sukno S.A."/>
            <person name="Thon M.R."/>
        </authorList>
    </citation>
    <scope>NUCLEOTIDE SEQUENCE [LARGE SCALE GENOMIC DNA]</scope>
    <source>
        <strain evidence="3">TX430BB</strain>
    </source>
</reference>
<organism evidence="2 3">
    <name type="scientific">Colletotrichum sublineola</name>
    <name type="common">Sorghum anthracnose fungus</name>
    <dbReference type="NCBI Taxonomy" id="1173701"/>
    <lineage>
        <taxon>Eukaryota</taxon>
        <taxon>Fungi</taxon>
        <taxon>Dikarya</taxon>
        <taxon>Ascomycota</taxon>
        <taxon>Pezizomycotina</taxon>
        <taxon>Sordariomycetes</taxon>
        <taxon>Hypocreomycetidae</taxon>
        <taxon>Glomerellales</taxon>
        <taxon>Glomerellaceae</taxon>
        <taxon>Colletotrichum</taxon>
        <taxon>Colletotrichum graminicola species complex</taxon>
    </lineage>
</organism>
<gene>
    <name evidence="2" type="ORF">CSUB01_01388</name>
</gene>
<feature type="region of interest" description="Disordered" evidence="1">
    <location>
        <begin position="42"/>
        <end position="72"/>
    </location>
</feature>
<dbReference type="EMBL" id="JMSE01000444">
    <property type="protein sequence ID" value="KDN69860.1"/>
    <property type="molecule type" value="Genomic_DNA"/>
</dbReference>
<evidence type="ECO:0000313" key="3">
    <source>
        <dbReference type="Proteomes" id="UP000027238"/>
    </source>
</evidence>
<evidence type="ECO:0000256" key="1">
    <source>
        <dbReference type="SAM" id="MobiDB-lite"/>
    </source>
</evidence>
<keyword evidence="3" id="KW-1185">Reference proteome</keyword>
<sequence>MQVPTVSGHQPTKSHHPGDQRRQVNQNLWICAAQPPPACDPLTQAQCGQRPRPPTASYKHSREPEKPWPPTLLVPSRYGLGLRADSPGKALQVGQPSKCCDPQDLFAAAAAATSISATEAVGRRLPYPSSLPVTFRASRHIARNARNELSVDLSRRRGASAFISIAPPVPVLSALVRLTQLLSLSTTPRRPFALNYEVLLTQELCRQIGPSCFSPKSSYQSTTPAEAPVLSTYLYGLRPGTTIRRFGD</sequence>
<dbReference type="AlphaFoldDB" id="A0A066XV70"/>
<evidence type="ECO:0000313" key="2">
    <source>
        <dbReference type="EMBL" id="KDN69860.1"/>
    </source>
</evidence>
<protein>
    <submittedName>
        <fullName evidence="2">Uncharacterized protein</fullName>
    </submittedName>
</protein>